<dbReference type="AlphaFoldDB" id="A0A1S3D2V1"/>
<feature type="transmembrane region" description="Helical" evidence="2">
    <location>
        <begin position="6"/>
        <end position="26"/>
    </location>
</feature>
<dbReference type="Proteomes" id="UP000079169">
    <property type="component" value="Unplaced"/>
</dbReference>
<sequence length="174" mass="18965">MKSNTYSNILIIFSTVLVLMIVMCSASEVSSESQNVSSIGTTTPSFTSDLSEGRKKKDKQHMEMLYMGLNHIKSVVQMVMMGISQMLQFKGILISMIGVVIQALRLIMDFKAKQAAPTATIMLKQQVPPSGGHQYGHYEGKSSAPGFEGFTPGEVSSAYSSGYDSFSAYNTRAH</sequence>
<accession>A0A1S3D2V1</accession>
<dbReference type="KEGG" id="dci:103510338"/>
<name>A0A1S3D2V1_DIACI</name>
<keyword evidence="2" id="KW-1133">Transmembrane helix</keyword>
<evidence type="ECO:0000256" key="2">
    <source>
        <dbReference type="SAM" id="Phobius"/>
    </source>
</evidence>
<keyword evidence="3" id="KW-1185">Reference proteome</keyword>
<protein>
    <submittedName>
        <fullName evidence="4">Uncharacterized protein LOC103510338</fullName>
    </submittedName>
</protein>
<feature type="region of interest" description="Disordered" evidence="1">
    <location>
        <begin position="34"/>
        <end position="54"/>
    </location>
</feature>
<evidence type="ECO:0000256" key="1">
    <source>
        <dbReference type="SAM" id="MobiDB-lite"/>
    </source>
</evidence>
<dbReference type="PaxDb" id="121845-A0A1S3D2V1"/>
<organism evidence="3 4">
    <name type="scientific">Diaphorina citri</name>
    <name type="common">Asian citrus psyllid</name>
    <dbReference type="NCBI Taxonomy" id="121845"/>
    <lineage>
        <taxon>Eukaryota</taxon>
        <taxon>Metazoa</taxon>
        <taxon>Ecdysozoa</taxon>
        <taxon>Arthropoda</taxon>
        <taxon>Hexapoda</taxon>
        <taxon>Insecta</taxon>
        <taxon>Pterygota</taxon>
        <taxon>Neoptera</taxon>
        <taxon>Paraneoptera</taxon>
        <taxon>Hemiptera</taxon>
        <taxon>Sternorrhyncha</taxon>
        <taxon>Psylloidea</taxon>
        <taxon>Psyllidae</taxon>
        <taxon>Diaphorininae</taxon>
        <taxon>Diaphorina</taxon>
    </lineage>
</organism>
<dbReference type="GeneID" id="103510338"/>
<gene>
    <name evidence="4" type="primary">LOC103510338</name>
</gene>
<dbReference type="RefSeq" id="XP_008473212.1">
    <property type="nucleotide sequence ID" value="XM_008474990.2"/>
</dbReference>
<evidence type="ECO:0000313" key="3">
    <source>
        <dbReference type="Proteomes" id="UP000079169"/>
    </source>
</evidence>
<feature type="compositionally biased region" description="Polar residues" evidence="1">
    <location>
        <begin position="39"/>
        <end position="50"/>
    </location>
</feature>
<evidence type="ECO:0000313" key="4">
    <source>
        <dbReference type="RefSeq" id="XP_008473212.1"/>
    </source>
</evidence>
<proteinExistence type="predicted"/>
<feature type="transmembrane region" description="Helical" evidence="2">
    <location>
        <begin position="89"/>
        <end position="108"/>
    </location>
</feature>
<keyword evidence="2" id="KW-0812">Transmembrane</keyword>
<reference evidence="4" key="1">
    <citation type="submission" date="2025-08" db="UniProtKB">
        <authorList>
            <consortium name="RefSeq"/>
        </authorList>
    </citation>
    <scope>IDENTIFICATION</scope>
</reference>
<keyword evidence="2" id="KW-0472">Membrane</keyword>